<feature type="region of interest" description="Disordered" evidence="1">
    <location>
        <begin position="22"/>
        <end position="83"/>
    </location>
</feature>
<evidence type="ECO:0000313" key="4">
    <source>
        <dbReference type="Proteomes" id="UP001231701"/>
    </source>
</evidence>
<feature type="region of interest" description="Disordered" evidence="1">
    <location>
        <begin position="501"/>
        <end position="527"/>
    </location>
</feature>
<dbReference type="InterPro" id="IPR047738">
    <property type="entry name" value="SAV_2336-like_N"/>
</dbReference>
<dbReference type="EMBL" id="CP121271">
    <property type="protein sequence ID" value="WMC90875.1"/>
    <property type="molecule type" value="Genomic_DNA"/>
</dbReference>
<dbReference type="InterPro" id="IPR018310">
    <property type="entry name" value="Put_endonuclease_Z1-dom"/>
</dbReference>
<protein>
    <submittedName>
        <fullName evidence="3">Z1 domain-containing protein</fullName>
    </submittedName>
</protein>
<organism evidence="3 4">
    <name type="scientific">Streptomyces rochei</name>
    <name type="common">Streptomyces parvullus</name>
    <dbReference type="NCBI Taxonomy" id="1928"/>
    <lineage>
        <taxon>Bacteria</taxon>
        <taxon>Bacillati</taxon>
        <taxon>Actinomycetota</taxon>
        <taxon>Actinomycetes</taxon>
        <taxon>Kitasatosporales</taxon>
        <taxon>Streptomycetaceae</taxon>
        <taxon>Streptomyces</taxon>
        <taxon>Streptomyces rochei group</taxon>
    </lineage>
</organism>
<evidence type="ECO:0000259" key="2">
    <source>
        <dbReference type="Pfam" id="PF10593"/>
    </source>
</evidence>
<gene>
    <name evidence="3" type="ORF">P7W03_31180</name>
</gene>
<dbReference type="NCBIfam" id="NF041121">
    <property type="entry name" value="SAV_2336_NTERM"/>
    <property type="match status" value="1"/>
</dbReference>
<reference evidence="3" key="1">
    <citation type="submission" date="2023-03" db="EMBL/GenBank/DDBJ databases">
        <title>Borrelidin-producing and root-colonizing Streptomyces rochei is a potent biopesticide for soil-borne oomycete-caused plant diseases.</title>
        <authorList>
            <person name="Zhou D."/>
            <person name="Wang X."/>
            <person name="Navarro-Munoz J.C."/>
            <person name="Li W."/>
            <person name="Li J."/>
            <person name="Jiu M."/>
            <person name="Deng S."/>
            <person name="Ye Y."/>
            <person name="Daly P."/>
            <person name="Wei L."/>
        </authorList>
    </citation>
    <scope>NUCLEOTIDE SEQUENCE</scope>
    <source>
        <strain evidence="3">JK1</strain>
    </source>
</reference>
<evidence type="ECO:0000313" key="3">
    <source>
        <dbReference type="EMBL" id="WMC90875.1"/>
    </source>
</evidence>
<dbReference type="Pfam" id="PF10593">
    <property type="entry name" value="Z1"/>
    <property type="match status" value="1"/>
</dbReference>
<dbReference type="Proteomes" id="UP001231701">
    <property type="component" value="Chromosome"/>
</dbReference>
<accession>A0AAX3ZUX1</accession>
<feature type="compositionally biased region" description="Basic and acidic residues" evidence="1">
    <location>
        <begin position="62"/>
        <end position="75"/>
    </location>
</feature>
<feature type="region of interest" description="Disordered" evidence="1">
    <location>
        <begin position="340"/>
        <end position="359"/>
    </location>
</feature>
<name>A0AAX3ZUX1_STRRO</name>
<feature type="domain" description="Putative endonuclease Z1" evidence="2">
    <location>
        <begin position="903"/>
        <end position="1131"/>
    </location>
</feature>
<proteinExistence type="predicted"/>
<dbReference type="RefSeq" id="WP_306693599.1">
    <property type="nucleotide sequence ID" value="NZ_CP121271.1"/>
</dbReference>
<sequence>MAPELEATALAEALWLASRMGAFAPPGVSSPAPEPEDTRLPQPRTAPFLPADDAGPRSRPTALDDRSARPLHERLPGSPGRVTGHAVALPGATALPLALEMTRALRPWKRPWLNGRRHALDLDATVNGYARSGELIPAFTPAPERWFDLVLVMDRSPSMQVWRETVDAFAGLLDRLGAFRTLQVRDLVLHSDSGIELTDRQGKPTSAGQLGSPDGRRLIMVVSDCTAAAWKAPEIWHQLRAWAQQEPVALLNPLPSKLWRRTGLDLPIVRVTPDVPGTANKGLAFQLPPLLARHAEGVGRDTWLALPVLSLSPHSLGRWSRAVMLAAPDGCSAALVPPGGRLTPLGASRPPTPRSPEERTEGFLRTAAPAAARLAVLTSAFDRLSLQHLHVLRRELVPEATTEDLAELLGSGLYTLDTDTSDRVILQPAPQVRERLEQALTEHEALQMSRALSRHISSGRDSGGRLSAVAGGADGTDDFVAETTPVGIAWSRTLELLGLPAPAPAPAPASTPHGRAGGPESIRTGAPSSDTIGLALRVALALLPQNRAVTPKELNDAVDAVIAMLARQDAAVDRSTLVKELEAAVAQFVSAPATVLDDPRGHIPWLRPGDVTYAQQFWYRYRTFLEYGKAYRPGVVHQLDEVTDALLSRLEDPHRPDPWRRSGLVIAPISSGKTTTVIGLAAKAIDAGYLTVVILAGTTNVERAQMQRRVDEGLLGFDTASTMSADRGAYIGAGAMPDSRRLTILSMTDSTEHGDFTSARAMLGAAVPDSLPHVFVVKRNVTVVDKVHRWLAPGSPSTDRPLLVIDTTDGGTQAGNAPSALDAKVHRLLSATTRTAYVGYTYAPVPTVMRDLVPDFVYSIPAPPDHVGPEQRLPLVRMVEDQESWLPTGHRADHVPPHELPGSLSSAIDAFVLASAARKARGQTMAHNSMLVSVSRFVAVQAHVRDRLAEHVKSVADGLREPGSAHARRLMSRLELLWRTDFVPTSAAFPDVNTQVSPWDEVSRQVATAAGEITVITVNGSSDNMPRWHEHDHNGLSVVAVGGAKLGPGTLLEGLTVSYCLRSSSTYETLRQLTVSLGYRTGYEDLCRLYATHEVLEAQERLTAIIDEQRQEISGMAELGVPPREAALWLRPADVSHSVLTDDPPLVRKEIESLSGKSWETSRFTLAPKDLRENFWTLESFVRHLGEPSTALISHADGNLLWGDVPPDMILTEFLDVYRPGSPRLRERIDQIRAYIRRCVAHGELRRWTVQLVNPSKPRGAIEVAGHHIGLVVRNPVLPLVANTYAVRRLSSIRNEFADLDEKQYGAAIDATRAVTVAEGPGSSAVRTPALPSRAAANAVRRPDQALLTIYPIRHPIPEDMETEEATAAVVGFAVSFPVSPTSAEPSGERALF</sequence>
<evidence type="ECO:0000256" key="1">
    <source>
        <dbReference type="SAM" id="MobiDB-lite"/>
    </source>
</evidence>
<dbReference type="GeneID" id="90946594"/>